<comment type="caution">
    <text evidence="2">The sequence shown here is derived from an EMBL/GenBank/DDBJ whole genome shotgun (WGS) entry which is preliminary data.</text>
</comment>
<accession>A0ABR7DD57</accession>
<dbReference type="PANTHER" id="PTHR12526:SF630">
    <property type="entry name" value="GLYCOSYLTRANSFERASE"/>
    <property type="match status" value="1"/>
</dbReference>
<dbReference type="SUPFAM" id="SSF53756">
    <property type="entry name" value="UDP-Glycosyltransferase/glycogen phosphorylase"/>
    <property type="match status" value="1"/>
</dbReference>
<protein>
    <submittedName>
        <fullName evidence="2">Glycosyltransferase</fullName>
    </submittedName>
</protein>
<dbReference type="EMBL" id="JACOOO010000019">
    <property type="protein sequence ID" value="MBC5629326.1"/>
    <property type="molecule type" value="Genomic_DNA"/>
</dbReference>
<dbReference type="Gene3D" id="3.40.50.2000">
    <property type="entry name" value="Glycogen Phosphorylase B"/>
    <property type="match status" value="2"/>
</dbReference>
<sequence>MKKKVMFFLEHLEGGGAEKVAVDVLNKIDKKKYSITLVLLFGMGVNIKNLDQEINVKTIIKKPFGRIGNKIVFNFMKYIPGVFYKLFMPKESHIEIAFLEGFATKIISYSTNKESKKIAWVHTDLSQNRWTNYVYKRDEEISCYRKFDDVIFVSKDAYLGFGKIFNDDNINKHIVYNPIIIENIITKSNEREISYNEFTIVSVGRLVNIKGFDRLIKAHAKLVGKFPHRLVIIGEGEERRNLEQLVNTLGVNGSVEIMGFIENPYPYIKAANLFVSASKTEGYGVAVAEAILLAKPVMITDISGTVEVLGDKENGIVCENSEEGIEKGLGYILQNKNLLQYYEKKSIERRSFFQYNMRINEIEEIFDQIKG</sequence>
<dbReference type="RefSeq" id="WP_032119184.1">
    <property type="nucleotide sequence ID" value="NZ_JACOOO010000019.1"/>
</dbReference>
<proteinExistence type="predicted"/>
<reference evidence="2 3" key="1">
    <citation type="submission" date="2020-08" db="EMBL/GenBank/DDBJ databases">
        <title>Genome public.</title>
        <authorList>
            <person name="Liu C."/>
            <person name="Sun Q."/>
        </authorList>
    </citation>
    <scope>NUCLEOTIDE SEQUENCE [LARGE SCALE GENOMIC DNA]</scope>
    <source>
        <strain evidence="2 3">NSJ-6</strain>
    </source>
</reference>
<dbReference type="CDD" id="cd03811">
    <property type="entry name" value="GT4_GT28_WabH-like"/>
    <property type="match status" value="1"/>
</dbReference>
<dbReference type="PANTHER" id="PTHR12526">
    <property type="entry name" value="GLYCOSYLTRANSFERASE"/>
    <property type="match status" value="1"/>
</dbReference>
<name>A0ABR7DD57_9CLOT</name>
<evidence type="ECO:0000313" key="3">
    <source>
        <dbReference type="Proteomes" id="UP000596929"/>
    </source>
</evidence>
<gene>
    <name evidence="2" type="ORF">H8S20_10515</name>
</gene>
<dbReference type="InterPro" id="IPR001296">
    <property type="entry name" value="Glyco_trans_1"/>
</dbReference>
<evidence type="ECO:0000259" key="1">
    <source>
        <dbReference type="Pfam" id="PF00534"/>
    </source>
</evidence>
<dbReference type="Pfam" id="PF00534">
    <property type="entry name" value="Glycos_transf_1"/>
    <property type="match status" value="1"/>
</dbReference>
<organism evidence="2 3">
    <name type="scientific">Clostridium hominis</name>
    <dbReference type="NCBI Taxonomy" id="2763036"/>
    <lineage>
        <taxon>Bacteria</taxon>
        <taxon>Bacillati</taxon>
        <taxon>Bacillota</taxon>
        <taxon>Clostridia</taxon>
        <taxon>Eubacteriales</taxon>
        <taxon>Clostridiaceae</taxon>
        <taxon>Clostridium</taxon>
    </lineage>
</organism>
<feature type="domain" description="Glycosyl transferase family 1" evidence="1">
    <location>
        <begin position="188"/>
        <end position="347"/>
    </location>
</feature>
<dbReference type="Proteomes" id="UP000596929">
    <property type="component" value="Unassembled WGS sequence"/>
</dbReference>
<keyword evidence="3" id="KW-1185">Reference proteome</keyword>
<evidence type="ECO:0000313" key="2">
    <source>
        <dbReference type="EMBL" id="MBC5629326.1"/>
    </source>
</evidence>